<dbReference type="Pfam" id="PF22624">
    <property type="entry name" value="AASDHPPT_N"/>
    <property type="match status" value="1"/>
</dbReference>
<dbReference type="Pfam" id="PF01648">
    <property type="entry name" value="ACPS"/>
    <property type="match status" value="1"/>
</dbReference>
<protein>
    <submittedName>
        <fullName evidence="5">Phosphopantetheine--protein transferase domain-containing protein</fullName>
    </submittedName>
</protein>
<dbReference type="SUPFAM" id="SSF56214">
    <property type="entry name" value="4'-phosphopantetheinyl transferase"/>
    <property type="match status" value="2"/>
</dbReference>
<name>A0A1I4L267_9PROT</name>
<dbReference type="InterPro" id="IPR008278">
    <property type="entry name" value="4-PPantetheinyl_Trfase_dom"/>
</dbReference>
<reference evidence="6" key="1">
    <citation type="submission" date="2016-10" db="EMBL/GenBank/DDBJ databases">
        <authorList>
            <person name="Varghese N."/>
            <person name="Submissions S."/>
        </authorList>
    </citation>
    <scope>NUCLEOTIDE SEQUENCE [LARGE SCALE GENOMIC DNA]</scope>
    <source>
        <strain evidence="6">Nm44</strain>
    </source>
</reference>
<evidence type="ECO:0000256" key="2">
    <source>
        <dbReference type="ARBA" id="ARBA00022679"/>
    </source>
</evidence>
<dbReference type="EMBL" id="FOUB01000005">
    <property type="protein sequence ID" value="SFL84767.1"/>
    <property type="molecule type" value="Genomic_DNA"/>
</dbReference>
<feature type="domain" description="4'-phosphopantetheinyl transferase" evidence="3">
    <location>
        <begin position="110"/>
        <end position="193"/>
    </location>
</feature>
<comment type="similarity">
    <text evidence="1">Belongs to the P-Pant transferase superfamily. Gsp/Sfp/HetI/AcpT family.</text>
</comment>
<dbReference type="GO" id="GO:0005829">
    <property type="term" value="C:cytosol"/>
    <property type="evidence" value="ECO:0007669"/>
    <property type="project" value="TreeGrafter"/>
</dbReference>
<evidence type="ECO:0000256" key="1">
    <source>
        <dbReference type="ARBA" id="ARBA00010990"/>
    </source>
</evidence>
<evidence type="ECO:0000259" key="4">
    <source>
        <dbReference type="Pfam" id="PF22624"/>
    </source>
</evidence>
<dbReference type="AlphaFoldDB" id="A0A1I4L267"/>
<dbReference type="GO" id="GO:0019878">
    <property type="term" value="P:lysine biosynthetic process via aminoadipic acid"/>
    <property type="evidence" value="ECO:0007669"/>
    <property type="project" value="TreeGrafter"/>
</dbReference>
<dbReference type="PANTHER" id="PTHR12215:SF10">
    <property type="entry name" value="L-AMINOADIPATE-SEMIALDEHYDE DEHYDROGENASE-PHOSPHOPANTETHEINYL TRANSFERASE"/>
    <property type="match status" value="1"/>
</dbReference>
<keyword evidence="6" id="KW-1185">Reference proteome</keyword>
<organism evidence="5 6">
    <name type="scientific">Nitrosomonas communis</name>
    <dbReference type="NCBI Taxonomy" id="44574"/>
    <lineage>
        <taxon>Bacteria</taxon>
        <taxon>Pseudomonadati</taxon>
        <taxon>Pseudomonadota</taxon>
        <taxon>Betaproteobacteria</taxon>
        <taxon>Nitrosomonadales</taxon>
        <taxon>Nitrosomonadaceae</taxon>
        <taxon>Nitrosomonas</taxon>
    </lineage>
</organism>
<keyword evidence="2 5" id="KW-0808">Transferase</keyword>
<dbReference type="PANTHER" id="PTHR12215">
    <property type="entry name" value="PHOSPHOPANTETHEINE TRANSFERASE"/>
    <property type="match status" value="1"/>
</dbReference>
<dbReference type="InterPro" id="IPR037143">
    <property type="entry name" value="4-PPantetheinyl_Trfase_dom_sf"/>
</dbReference>
<proteinExistence type="inferred from homology"/>
<dbReference type="GO" id="GO:0000287">
    <property type="term" value="F:magnesium ion binding"/>
    <property type="evidence" value="ECO:0007669"/>
    <property type="project" value="InterPro"/>
</dbReference>
<dbReference type="InterPro" id="IPR050559">
    <property type="entry name" value="P-Pant_transferase_sf"/>
</dbReference>
<dbReference type="GO" id="GO:0008897">
    <property type="term" value="F:holo-[acyl-carrier-protein] synthase activity"/>
    <property type="evidence" value="ECO:0007669"/>
    <property type="project" value="InterPro"/>
</dbReference>
<evidence type="ECO:0000313" key="6">
    <source>
        <dbReference type="Proteomes" id="UP000183287"/>
    </source>
</evidence>
<sequence length="257" mass="29566">MSFVPERDPWLVVVELSCSDDTPLPSIHLLNELEKNRVSRFLRINDQRSFIAAHTLKRLMLSEATDEEPAFLQFSTSEFGKPELVGQDVIHFNISHTHGMVAVVCSKFESIGVDVERLQTIELDMLWMNHVFTNEEIEAIRKAPDSMLALMRHWTAKEAVMKADGRGMSLPMNEIRIIEKFAISPDSLWKLRQYYPSPYHVLSLAYKQSNSTTTEKSPVICFSIDEEELWRWAESGYLPQQWAVVSEVCSSQYNLLP</sequence>
<dbReference type="InterPro" id="IPR055066">
    <property type="entry name" value="AASDHPPT_N"/>
</dbReference>
<dbReference type="RefSeq" id="WP_074903772.1">
    <property type="nucleotide sequence ID" value="NZ_FOUB01000005.1"/>
</dbReference>
<dbReference type="Proteomes" id="UP000183287">
    <property type="component" value="Unassembled WGS sequence"/>
</dbReference>
<accession>A0A1I4L267</accession>
<evidence type="ECO:0000259" key="3">
    <source>
        <dbReference type="Pfam" id="PF01648"/>
    </source>
</evidence>
<dbReference type="Gene3D" id="3.90.470.20">
    <property type="entry name" value="4'-phosphopantetheinyl transferase domain"/>
    <property type="match status" value="2"/>
</dbReference>
<dbReference type="OrthoDB" id="9808281at2"/>
<feature type="domain" description="4'-phosphopantetheinyl transferase N-terminal" evidence="4">
    <location>
        <begin position="27"/>
        <end position="106"/>
    </location>
</feature>
<gene>
    <name evidence="5" type="ORF">SAMN05421863_1005106</name>
</gene>
<evidence type="ECO:0000313" key="5">
    <source>
        <dbReference type="EMBL" id="SFL84767.1"/>
    </source>
</evidence>